<name>A0A0J1B975_RHOIS</name>
<organism evidence="3 4">
    <name type="scientific">Rhodopirellula islandica</name>
    <dbReference type="NCBI Taxonomy" id="595434"/>
    <lineage>
        <taxon>Bacteria</taxon>
        <taxon>Pseudomonadati</taxon>
        <taxon>Planctomycetota</taxon>
        <taxon>Planctomycetia</taxon>
        <taxon>Pirellulales</taxon>
        <taxon>Pirellulaceae</taxon>
        <taxon>Rhodopirellula</taxon>
    </lineage>
</organism>
<comment type="caution">
    <text evidence="3">The sequence shown here is derived from an EMBL/GenBank/DDBJ whole genome shotgun (WGS) entry which is preliminary data.</text>
</comment>
<dbReference type="InterPro" id="IPR000182">
    <property type="entry name" value="GNAT_dom"/>
</dbReference>
<dbReference type="CDD" id="cd04301">
    <property type="entry name" value="NAT_SF"/>
    <property type="match status" value="1"/>
</dbReference>
<feature type="region of interest" description="Disordered" evidence="1">
    <location>
        <begin position="167"/>
        <end position="192"/>
    </location>
</feature>
<dbReference type="AlphaFoldDB" id="A0A0J1B975"/>
<dbReference type="GO" id="GO:0016747">
    <property type="term" value="F:acyltransferase activity, transferring groups other than amino-acyl groups"/>
    <property type="evidence" value="ECO:0007669"/>
    <property type="project" value="InterPro"/>
</dbReference>
<dbReference type="Pfam" id="PF13508">
    <property type="entry name" value="Acetyltransf_7"/>
    <property type="match status" value="1"/>
</dbReference>
<feature type="domain" description="N-acetyltransferase" evidence="2">
    <location>
        <begin position="1"/>
        <end position="168"/>
    </location>
</feature>
<evidence type="ECO:0000313" key="4">
    <source>
        <dbReference type="Proteomes" id="UP000036367"/>
    </source>
</evidence>
<dbReference type="InterPro" id="IPR016181">
    <property type="entry name" value="Acyl_CoA_acyltransferase"/>
</dbReference>
<evidence type="ECO:0000313" key="3">
    <source>
        <dbReference type="EMBL" id="KLU03006.1"/>
    </source>
</evidence>
<dbReference type="EMBL" id="LECT01000042">
    <property type="protein sequence ID" value="KLU03006.1"/>
    <property type="molecule type" value="Genomic_DNA"/>
</dbReference>
<dbReference type="Proteomes" id="UP000036367">
    <property type="component" value="Unassembled WGS sequence"/>
</dbReference>
<keyword evidence="4" id="KW-1185">Reference proteome</keyword>
<protein>
    <submittedName>
        <fullName evidence="3">Acetyltransferase</fullName>
    </submittedName>
</protein>
<dbReference type="PATRIC" id="fig|595434.4.peg.4721"/>
<dbReference type="SUPFAM" id="SSF55729">
    <property type="entry name" value="Acyl-CoA N-acyltransferases (Nat)"/>
    <property type="match status" value="1"/>
</dbReference>
<reference evidence="3" key="1">
    <citation type="submission" date="2015-05" db="EMBL/GenBank/DDBJ databases">
        <title>Permanent draft genome of Rhodopirellula islandicus K833.</title>
        <authorList>
            <person name="Kizina J."/>
            <person name="Richter M."/>
            <person name="Glockner F.O."/>
            <person name="Harder J."/>
        </authorList>
    </citation>
    <scope>NUCLEOTIDE SEQUENCE [LARGE SCALE GENOMIC DNA]</scope>
    <source>
        <strain evidence="3">K833</strain>
    </source>
</reference>
<dbReference type="PROSITE" id="PS51186">
    <property type="entry name" value="GNAT"/>
    <property type="match status" value="1"/>
</dbReference>
<gene>
    <name evidence="3" type="ORF">RISK_004976</name>
</gene>
<sequence>MIIPETPEHLDAVRQLTIEAFAASPFGHNGEADLIDAIREQCAHTLSLVAIEEDRIVGHILFSPAEIHTLDANGVGPTVSGPDVLGPNMLGMGLAPMSVHPSHQRRGIGAMLVKEGLRRLDELGNRFTIVAGHPEYYPRFGFRPAQEFSVSHGFQGMPQDVFFLRPGPSQDDEFSGGRAHYHSVFGPQHEGS</sequence>
<proteinExistence type="predicted"/>
<dbReference type="Gene3D" id="3.40.630.30">
    <property type="match status" value="1"/>
</dbReference>
<evidence type="ECO:0000259" key="2">
    <source>
        <dbReference type="PROSITE" id="PS51186"/>
    </source>
</evidence>
<accession>A0A0J1B975</accession>
<evidence type="ECO:0000256" key="1">
    <source>
        <dbReference type="SAM" id="MobiDB-lite"/>
    </source>
</evidence>
<dbReference type="STRING" id="595434.RISK_004976"/>